<evidence type="ECO:0008006" key="3">
    <source>
        <dbReference type="Google" id="ProtNLM"/>
    </source>
</evidence>
<evidence type="ECO:0000313" key="2">
    <source>
        <dbReference type="Proteomes" id="UP000694660"/>
    </source>
</evidence>
<dbReference type="AlphaFoldDB" id="A0A944H9H7"/>
<name>A0A944H9H7_DENI1</name>
<organism evidence="1 2">
    <name type="scientific">Denitromonas iodatirespirans</name>
    <dbReference type="NCBI Taxonomy" id="2795389"/>
    <lineage>
        <taxon>Bacteria</taxon>
        <taxon>Pseudomonadati</taxon>
        <taxon>Pseudomonadota</taxon>
        <taxon>Betaproteobacteria</taxon>
        <taxon>Rhodocyclales</taxon>
        <taxon>Zoogloeaceae</taxon>
        <taxon>Denitromonas</taxon>
    </lineage>
</organism>
<dbReference type="RefSeq" id="WP_214363182.1">
    <property type="nucleotide sequence ID" value="NZ_JAEKFT010000026.1"/>
</dbReference>
<evidence type="ECO:0000313" key="1">
    <source>
        <dbReference type="EMBL" id="MBT0963249.1"/>
    </source>
</evidence>
<proteinExistence type="predicted"/>
<keyword evidence="2" id="KW-1185">Reference proteome</keyword>
<dbReference type="EMBL" id="JAEKFT010000026">
    <property type="protein sequence ID" value="MBT0963249.1"/>
    <property type="molecule type" value="Genomic_DNA"/>
</dbReference>
<comment type="caution">
    <text evidence="1">The sequence shown here is derived from an EMBL/GenBank/DDBJ whole genome shotgun (WGS) entry which is preliminary data.</text>
</comment>
<gene>
    <name evidence="1" type="ORF">I8J34_18865</name>
</gene>
<accession>A0A944H9H7</accession>
<protein>
    <recommendedName>
        <fullName evidence="3">PD(D/E)XK endonuclease domain-containing protein</fullName>
    </recommendedName>
</protein>
<reference evidence="2" key="1">
    <citation type="journal article" date="2022" name="ISME J.">
        <title>Genetic and phylogenetic analysis of dissimilatory iodate-reducing bacteria identifies potential niches across the world's oceans.</title>
        <authorList>
            <person name="Reyes-Umana V."/>
            <person name="Henning Z."/>
            <person name="Lee K."/>
            <person name="Barnum T.P."/>
            <person name="Coates J.D."/>
        </authorList>
    </citation>
    <scope>NUCLEOTIDE SEQUENCE [LARGE SCALE GENOMIC DNA]</scope>
    <source>
        <strain evidence="2">IR12</strain>
    </source>
</reference>
<dbReference type="Proteomes" id="UP000694660">
    <property type="component" value="Unassembled WGS sequence"/>
</dbReference>
<sequence>MALDPQLTGNAGLYYTCYHLSLLGWNVMPTARNARGVDIIAYSQDATRKLAIQVKALSKRNPVPLGTSLEKVMGDFWVVVNKVTSSAPSAFIMLPTEVKELAHRGEKEGRVSFWLQPTSYDQESFEERWERIGHG</sequence>